<evidence type="ECO:0000256" key="4">
    <source>
        <dbReference type="ARBA" id="ARBA00022729"/>
    </source>
</evidence>
<dbReference type="SUPFAM" id="SSF51445">
    <property type="entry name" value="(Trans)glycosidases"/>
    <property type="match status" value="1"/>
</dbReference>
<comment type="subcellular location">
    <subcellularLocation>
        <location evidence="1">Secreted</location>
    </subcellularLocation>
</comment>
<dbReference type="AlphaFoldDB" id="A0A6J3LGZ0"/>
<feature type="region of interest" description="Disordered" evidence="8">
    <location>
        <begin position="678"/>
        <end position="722"/>
    </location>
</feature>
<keyword evidence="4 9" id="KW-0732">Signal</keyword>
<dbReference type="Proteomes" id="UP000504631">
    <property type="component" value="Unplaced"/>
</dbReference>
<keyword evidence="7" id="KW-0326">Glycosidase</keyword>
<keyword evidence="3" id="KW-0964">Secreted</keyword>
<dbReference type="Pfam" id="PF03045">
    <property type="entry name" value="DAN"/>
    <property type="match status" value="1"/>
</dbReference>
<evidence type="ECO:0000313" key="11">
    <source>
        <dbReference type="Proteomes" id="UP000504631"/>
    </source>
</evidence>
<keyword evidence="5" id="KW-1015">Disulfide bond</keyword>
<organism evidence="11 12">
    <name type="scientific">Bombus vosnesenskii</name>
    <dbReference type="NCBI Taxonomy" id="207650"/>
    <lineage>
        <taxon>Eukaryota</taxon>
        <taxon>Metazoa</taxon>
        <taxon>Ecdysozoa</taxon>
        <taxon>Arthropoda</taxon>
        <taxon>Hexapoda</taxon>
        <taxon>Insecta</taxon>
        <taxon>Pterygota</taxon>
        <taxon>Neoptera</taxon>
        <taxon>Endopterygota</taxon>
        <taxon>Hymenoptera</taxon>
        <taxon>Apocrita</taxon>
        <taxon>Aculeata</taxon>
        <taxon>Apoidea</taxon>
        <taxon>Anthophila</taxon>
        <taxon>Apidae</taxon>
        <taxon>Bombus</taxon>
        <taxon>Pyrobombus</taxon>
    </lineage>
</organism>
<feature type="domain" description="DAN" evidence="10">
    <location>
        <begin position="482"/>
        <end position="576"/>
    </location>
</feature>
<dbReference type="GeneID" id="117242244"/>
<dbReference type="Gene3D" id="3.20.20.70">
    <property type="entry name" value="Aldolase class I"/>
    <property type="match status" value="1"/>
</dbReference>
<evidence type="ECO:0000256" key="8">
    <source>
        <dbReference type="SAM" id="MobiDB-lite"/>
    </source>
</evidence>
<dbReference type="InterPro" id="IPR001329">
    <property type="entry name" value="Venom_Hyaluronidase"/>
</dbReference>
<proteinExistence type="inferred from homology"/>
<gene>
    <name evidence="12" type="primary">LOC117242244</name>
</gene>
<name>A0A6J3LGZ0_9HYME</name>
<keyword evidence="6" id="KW-0325">Glycoprotein</keyword>
<evidence type="ECO:0000256" key="3">
    <source>
        <dbReference type="ARBA" id="ARBA00022525"/>
    </source>
</evidence>
<evidence type="ECO:0000256" key="5">
    <source>
        <dbReference type="ARBA" id="ARBA00023157"/>
    </source>
</evidence>
<dbReference type="InterPro" id="IPR017853">
    <property type="entry name" value="GH"/>
</dbReference>
<dbReference type="GO" id="GO:0030214">
    <property type="term" value="P:hyaluronan catabolic process"/>
    <property type="evidence" value="ECO:0007669"/>
    <property type="project" value="TreeGrafter"/>
</dbReference>
<dbReference type="PRINTS" id="PR00847">
    <property type="entry name" value="HYALURONDASE"/>
</dbReference>
<dbReference type="GO" id="GO:0004415">
    <property type="term" value="F:hyalurononglucosaminidase activity"/>
    <property type="evidence" value="ECO:0007669"/>
    <property type="project" value="UniProtKB-UniRule"/>
</dbReference>
<evidence type="ECO:0000256" key="9">
    <source>
        <dbReference type="SAM" id="SignalP"/>
    </source>
</evidence>
<dbReference type="GO" id="GO:0006952">
    <property type="term" value="P:defense response"/>
    <property type="evidence" value="ECO:0007669"/>
    <property type="project" value="InterPro"/>
</dbReference>
<dbReference type="GO" id="GO:0005975">
    <property type="term" value="P:carbohydrate metabolic process"/>
    <property type="evidence" value="ECO:0007669"/>
    <property type="project" value="InterPro"/>
</dbReference>
<feature type="compositionally biased region" description="Low complexity" evidence="8">
    <location>
        <begin position="694"/>
        <end position="709"/>
    </location>
</feature>
<dbReference type="KEGG" id="bvk:117242244"/>
<keyword evidence="7" id="KW-0378">Hydrolase</keyword>
<dbReference type="InterPro" id="IPR029034">
    <property type="entry name" value="Cystine-knot_cytokine"/>
</dbReference>
<evidence type="ECO:0000256" key="2">
    <source>
        <dbReference type="ARBA" id="ARBA00008871"/>
    </source>
</evidence>
<evidence type="ECO:0000256" key="7">
    <source>
        <dbReference type="RuleBase" id="RU610713"/>
    </source>
</evidence>
<feature type="chain" id="PRO_5026759800" description="Hyaluronidase" evidence="9">
    <location>
        <begin position="18"/>
        <end position="764"/>
    </location>
</feature>
<sequence>MMLRVLLMLAPVLRIDAFFLGFIPTSPKNNETVREFNVYWNVPTFMCHKYGLHFEEVSERYGILQNSMDNFRGDEIAILYDPGMFPALLTDPNGKVVTRNGGVPQEGNLTKHLEVFREHLINQIPDKSFHGVGVIDFESWRPIFRQNWASLQPYKKLSIEIVRREHPFWDNQSVEQEAKRRFEKYGKLFMEETLKAAKQIRPSASWGYYAYPYCYNLTPNQHSSQCDSATMLENDKMSWLFELEDVLLPSVYFRLSLTSSERVGLVGGRVREALRIAKQMAIRKKVLPYYWYKYQDKRDMYLSKDDLEATLRKIMDLGADGLILWGSSDDINTRQKCVEFKEYVNNELGPIVDRIRRTALGLTQSNSTLVDNRIDVSVDQVSGCYRRPGKNGEVPAEERVKSREQQTIARRSFPFSKLSADPFSALGKFLEWCVVRNVADVHGGIMRPTCHLTVVIALFLQAATLHAHREHKVHNIVLYPDKHSWCKTTPIKQVVTWPQCSSQELDNNVCVGACFSYMVPHSEPSAPGDLIRPYCDSCQPLDSVWHTVTLDCKDETNNPITMQKKVQIITNCSCSSCMETSRIKPDYNTLLQQLTVENLDKNVNVVHEKPDLLENPNLNSSKNTTRDGVQANERFLQLFKQLKDSEKLEQSGAKELFSKIDEDIDFDKLRELLDKYGQEEEKQHTHQHLHQHQHQSTGKQQQQQQQQHHSTTVLHRGPHHSMVLDPDVKEKIDVEPHYLHPAVPGQEISYHDNVLVDKDKKKDF</sequence>
<comment type="catalytic activity">
    <reaction evidence="7">
        <text>Random hydrolysis of (1-&gt;4)-linkages between N-acetyl-beta-D-glucosamine and D-glucuronate residues in hyaluronate.</text>
        <dbReference type="EC" id="3.2.1.35"/>
    </reaction>
</comment>
<evidence type="ECO:0000313" key="12">
    <source>
        <dbReference type="RefSeq" id="XP_033364652.1"/>
    </source>
</evidence>
<evidence type="ECO:0000256" key="1">
    <source>
        <dbReference type="ARBA" id="ARBA00004613"/>
    </source>
</evidence>
<dbReference type="InterPro" id="IPR013785">
    <property type="entry name" value="Aldolase_TIM"/>
</dbReference>
<comment type="similarity">
    <text evidence="2 7">Belongs to the glycosyl hydrolase 56 family.</text>
</comment>
<dbReference type="EC" id="3.2.1.35" evidence="7"/>
<dbReference type="Gene3D" id="2.10.90.10">
    <property type="entry name" value="Cystine-knot cytokines"/>
    <property type="match status" value="1"/>
</dbReference>
<dbReference type="PANTHER" id="PTHR11769">
    <property type="entry name" value="HYALURONIDASE"/>
    <property type="match status" value="1"/>
</dbReference>
<feature type="signal peptide" evidence="9">
    <location>
        <begin position="1"/>
        <end position="17"/>
    </location>
</feature>
<evidence type="ECO:0000259" key="10">
    <source>
        <dbReference type="Pfam" id="PF03045"/>
    </source>
</evidence>
<keyword evidence="11" id="KW-1185">Reference proteome</keyword>
<dbReference type="GO" id="GO:0005576">
    <property type="term" value="C:extracellular region"/>
    <property type="evidence" value="ECO:0007669"/>
    <property type="project" value="UniProtKB-SubCell"/>
</dbReference>
<accession>A0A6J3LGZ0</accession>
<dbReference type="Pfam" id="PF01630">
    <property type="entry name" value="Glyco_hydro_56"/>
    <property type="match status" value="1"/>
</dbReference>
<dbReference type="PRINTS" id="PR00846">
    <property type="entry name" value="GLHYDRLASE56"/>
</dbReference>
<dbReference type="RefSeq" id="XP_033364652.1">
    <property type="nucleotide sequence ID" value="XM_033508761.1"/>
</dbReference>
<evidence type="ECO:0000256" key="6">
    <source>
        <dbReference type="ARBA" id="ARBA00023180"/>
    </source>
</evidence>
<dbReference type="PANTHER" id="PTHR11769:SF35">
    <property type="entry name" value="HYALURONIDASE"/>
    <property type="match status" value="1"/>
</dbReference>
<dbReference type="InterPro" id="IPR018155">
    <property type="entry name" value="Hyaluronidase"/>
</dbReference>
<dbReference type="InterPro" id="IPR004133">
    <property type="entry name" value="DAN_dom"/>
</dbReference>
<reference evidence="12" key="1">
    <citation type="submission" date="2025-08" db="UniProtKB">
        <authorList>
            <consortium name="RefSeq"/>
        </authorList>
    </citation>
    <scope>IDENTIFICATION</scope>
    <source>
        <tissue evidence="12">Muscle</tissue>
    </source>
</reference>
<protein>
    <recommendedName>
        <fullName evidence="7">Hyaluronidase</fullName>
        <ecNumber evidence="7">3.2.1.35</ecNumber>
    </recommendedName>
</protein>